<feature type="signal peptide" evidence="1">
    <location>
        <begin position="1"/>
        <end position="16"/>
    </location>
</feature>
<dbReference type="InterPro" id="IPR018114">
    <property type="entry name" value="TRYPSIN_HIS"/>
</dbReference>
<accession>A0A150WBW8</accession>
<evidence type="ECO:0000256" key="1">
    <source>
        <dbReference type="SAM" id="SignalP"/>
    </source>
</evidence>
<evidence type="ECO:0000313" key="4">
    <source>
        <dbReference type="Proteomes" id="UP000075391"/>
    </source>
</evidence>
<dbReference type="GO" id="GO:0004252">
    <property type="term" value="F:serine-type endopeptidase activity"/>
    <property type="evidence" value="ECO:0007669"/>
    <property type="project" value="InterPro"/>
</dbReference>
<proteinExistence type="predicted"/>
<keyword evidence="1" id="KW-0732">Signal</keyword>
<protein>
    <recommendedName>
        <fullName evidence="2">Peptidase S1 domain-containing protein</fullName>
    </recommendedName>
</protein>
<dbReference type="RefSeq" id="WP_063245217.1">
    <property type="nucleotide sequence ID" value="NZ_LUKF01000020.1"/>
</dbReference>
<dbReference type="AlphaFoldDB" id="A0A150WBW8"/>
<evidence type="ECO:0000313" key="3">
    <source>
        <dbReference type="EMBL" id="KYG60459.1"/>
    </source>
</evidence>
<reference evidence="3 4" key="1">
    <citation type="submission" date="2016-03" db="EMBL/GenBank/DDBJ databases">
        <authorList>
            <person name="Ploux O."/>
        </authorList>
    </citation>
    <scope>NUCLEOTIDE SEQUENCE [LARGE SCALE GENOMIC DNA]</scope>
    <source>
        <strain evidence="3 4">BER2</strain>
    </source>
</reference>
<feature type="domain" description="Peptidase S1" evidence="2">
    <location>
        <begin position="50"/>
        <end position="241"/>
    </location>
</feature>
<dbReference type="Pfam" id="PF00089">
    <property type="entry name" value="Trypsin"/>
    <property type="match status" value="1"/>
</dbReference>
<dbReference type="PROSITE" id="PS00134">
    <property type="entry name" value="TRYPSIN_HIS"/>
    <property type="match status" value="1"/>
</dbReference>
<evidence type="ECO:0000259" key="2">
    <source>
        <dbReference type="Pfam" id="PF00089"/>
    </source>
</evidence>
<dbReference type="GO" id="GO:0006508">
    <property type="term" value="P:proteolysis"/>
    <property type="evidence" value="ECO:0007669"/>
    <property type="project" value="InterPro"/>
</dbReference>
<name>A0A150WBW8_BDEBC</name>
<sequence length="278" mass="31290">MKIFLITILLATQSWALTNAVPAETPELESVVFFSALGYDPESKDTVPGMCNGNLLSDRVMVTAAHCVYQSEVLKSWEIDIQVGEYIYRKAPTGETRRIGYMTKYRETVKARFVYAADLKRRLDSQGLRLRIGPAEDIAIVIFEKPLALKVDFQFTQIVAQKELPSIHSQLINYWPTVVTINPIEEIATTDTKRMARLDRITKSSSTYESKSTSRVQPGDSGAPLFARVGTQWKQIGVTKGRAETLFSNWDVYGVLDQKICQMAQQIPEAEIKSLLCK</sequence>
<gene>
    <name evidence="3" type="ORF">AZI85_13415</name>
</gene>
<dbReference type="OrthoDB" id="5290252at2"/>
<dbReference type="InterPro" id="IPR043504">
    <property type="entry name" value="Peptidase_S1_PA_chymotrypsin"/>
</dbReference>
<organism evidence="3 4">
    <name type="scientific">Bdellovibrio bacteriovorus</name>
    <dbReference type="NCBI Taxonomy" id="959"/>
    <lineage>
        <taxon>Bacteria</taxon>
        <taxon>Pseudomonadati</taxon>
        <taxon>Bdellovibrionota</taxon>
        <taxon>Bdellovibrionia</taxon>
        <taxon>Bdellovibrionales</taxon>
        <taxon>Pseudobdellovibrionaceae</taxon>
        <taxon>Bdellovibrio</taxon>
    </lineage>
</organism>
<feature type="chain" id="PRO_5007572494" description="Peptidase S1 domain-containing protein" evidence="1">
    <location>
        <begin position="17"/>
        <end position="278"/>
    </location>
</feature>
<dbReference type="InterPro" id="IPR009003">
    <property type="entry name" value="Peptidase_S1_PA"/>
</dbReference>
<dbReference type="EMBL" id="LUKF01000020">
    <property type="protein sequence ID" value="KYG60459.1"/>
    <property type="molecule type" value="Genomic_DNA"/>
</dbReference>
<dbReference type="Proteomes" id="UP000075391">
    <property type="component" value="Unassembled WGS sequence"/>
</dbReference>
<dbReference type="SUPFAM" id="SSF50494">
    <property type="entry name" value="Trypsin-like serine proteases"/>
    <property type="match status" value="1"/>
</dbReference>
<dbReference type="Gene3D" id="2.40.10.10">
    <property type="entry name" value="Trypsin-like serine proteases"/>
    <property type="match status" value="1"/>
</dbReference>
<dbReference type="InterPro" id="IPR001254">
    <property type="entry name" value="Trypsin_dom"/>
</dbReference>
<comment type="caution">
    <text evidence="3">The sequence shown here is derived from an EMBL/GenBank/DDBJ whole genome shotgun (WGS) entry which is preliminary data.</text>
</comment>